<evidence type="ECO:0000256" key="1">
    <source>
        <dbReference type="SAM" id="MobiDB-lite"/>
    </source>
</evidence>
<accession>A0AAW1MM41</accession>
<keyword evidence="3" id="KW-1185">Reference proteome</keyword>
<dbReference type="AlphaFoldDB" id="A0AAW1MM41"/>
<dbReference type="EMBL" id="JASPKY010000038">
    <property type="protein sequence ID" value="KAK9746704.1"/>
    <property type="molecule type" value="Genomic_DNA"/>
</dbReference>
<evidence type="ECO:0000313" key="2">
    <source>
        <dbReference type="EMBL" id="KAK9746704.1"/>
    </source>
</evidence>
<proteinExistence type="predicted"/>
<evidence type="ECO:0000313" key="3">
    <source>
        <dbReference type="Proteomes" id="UP001458880"/>
    </source>
</evidence>
<feature type="region of interest" description="Disordered" evidence="1">
    <location>
        <begin position="1"/>
        <end position="69"/>
    </location>
</feature>
<organism evidence="2 3">
    <name type="scientific">Popillia japonica</name>
    <name type="common">Japanese beetle</name>
    <dbReference type="NCBI Taxonomy" id="7064"/>
    <lineage>
        <taxon>Eukaryota</taxon>
        <taxon>Metazoa</taxon>
        <taxon>Ecdysozoa</taxon>
        <taxon>Arthropoda</taxon>
        <taxon>Hexapoda</taxon>
        <taxon>Insecta</taxon>
        <taxon>Pterygota</taxon>
        <taxon>Neoptera</taxon>
        <taxon>Endopterygota</taxon>
        <taxon>Coleoptera</taxon>
        <taxon>Polyphaga</taxon>
        <taxon>Scarabaeiformia</taxon>
        <taxon>Scarabaeidae</taxon>
        <taxon>Rutelinae</taxon>
        <taxon>Popillia</taxon>
    </lineage>
</organism>
<sequence>MEKDEENYKKLKSKKSFELSSEGGSVHDGSILSMQTPSRPPPSSCQKPETDTESANTKPTSQTYTVLTEHIPDTRIDELIQNLSMAGDTAVPIQE</sequence>
<gene>
    <name evidence="2" type="ORF">QE152_g5923</name>
</gene>
<feature type="compositionally biased region" description="Polar residues" evidence="1">
    <location>
        <begin position="53"/>
        <end position="66"/>
    </location>
</feature>
<reference evidence="2 3" key="1">
    <citation type="journal article" date="2024" name="BMC Genomics">
        <title>De novo assembly and annotation of Popillia japonica's genome with initial clues to its potential as an invasive pest.</title>
        <authorList>
            <person name="Cucini C."/>
            <person name="Boschi S."/>
            <person name="Funari R."/>
            <person name="Cardaioli E."/>
            <person name="Iannotti N."/>
            <person name="Marturano G."/>
            <person name="Paoli F."/>
            <person name="Bruttini M."/>
            <person name="Carapelli A."/>
            <person name="Frati F."/>
            <person name="Nardi F."/>
        </authorList>
    </citation>
    <scope>NUCLEOTIDE SEQUENCE [LARGE SCALE GENOMIC DNA]</scope>
    <source>
        <strain evidence="2">DMR45628</strain>
    </source>
</reference>
<dbReference type="Proteomes" id="UP001458880">
    <property type="component" value="Unassembled WGS sequence"/>
</dbReference>
<comment type="caution">
    <text evidence="2">The sequence shown here is derived from an EMBL/GenBank/DDBJ whole genome shotgun (WGS) entry which is preliminary data.</text>
</comment>
<protein>
    <submittedName>
        <fullName evidence="2">Uncharacterized protein</fullName>
    </submittedName>
</protein>
<name>A0AAW1MM41_POPJA</name>